<accession>A0A7C3ITP1</accession>
<reference evidence="1" key="1">
    <citation type="journal article" date="2020" name="mSystems">
        <title>Genome- and Community-Level Interaction Insights into Carbon Utilization and Element Cycling Functions of Hydrothermarchaeota in Hydrothermal Sediment.</title>
        <authorList>
            <person name="Zhou Z."/>
            <person name="Liu Y."/>
            <person name="Xu W."/>
            <person name="Pan J."/>
            <person name="Luo Z.H."/>
            <person name="Li M."/>
        </authorList>
    </citation>
    <scope>NUCLEOTIDE SEQUENCE [LARGE SCALE GENOMIC DNA]</scope>
    <source>
        <strain evidence="1">SpSt-468</strain>
    </source>
</reference>
<dbReference type="InterPro" id="IPR024096">
    <property type="entry name" value="NO_sig/Golgi_transp_ligand-bd"/>
</dbReference>
<sequence length="234" mass="25650">MEVLFQSRERISRNIKKLMGVLKDNGIIAARIARLQDKYDAIGCAIILSIKGLTTEGIINAVKDAFGKEMVSISSKPISLESASPQIPEKTAASLDVEAWGILIRSFSETLGTGACTSLYTAGMEIGELRAKGALLSQPKQDRFPLFMECLESFQNSGWGSYQIVKNGSLSYDLEVRIFNCLECRATMAISGYDNSFTRGQLTGMVRCLFNENLTATEKACIKKGDPYCAFIIV</sequence>
<evidence type="ECO:0000313" key="1">
    <source>
        <dbReference type="EMBL" id="HFK21152.1"/>
    </source>
</evidence>
<organism evidence="1">
    <name type="scientific">Candidatus Methanomethylicus mesodigestus</name>
    <dbReference type="NCBI Taxonomy" id="1867258"/>
    <lineage>
        <taxon>Archaea</taxon>
        <taxon>Thermoproteota</taxon>
        <taxon>Methanosuratincolia</taxon>
        <taxon>Candidatus Methanomethylicales</taxon>
        <taxon>Candidatus Methanomethylicaceae</taxon>
        <taxon>Candidatus Methanomethylicus</taxon>
    </lineage>
</organism>
<gene>
    <name evidence="1" type="ORF">ENS19_07760</name>
</gene>
<name>A0A7C3ITP1_9CREN</name>
<dbReference type="PANTHER" id="PTHR35090:SF2">
    <property type="entry name" value="ARSR FAMILY TRANSCRIPTIONAL REGULATOR"/>
    <property type="match status" value="1"/>
</dbReference>
<comment type="caution">
    <text evidence="1">The sequence shown here is derived from an EMBL/GenBank/DDBJ whole genome shotgun (WGS) entry which is preliminary data.</text>
</comment>
<dbReference type="AlphaFoldDB" id="A0A7C3ITP1"/>
<dbReference type="EMBL" id="DSTX01000013">
    <property type="protein sequence ID" value="HFK21152.1"/>
    <property type="molecule type" value="Genomic_DNA"/>
</dbReference>
<evidence type="ECO:0008006" key="2">
    <source>
        <dbReference type="Google" id="ProtNLM"/>
    </source>
</evidence>
<dbReference type="SUPFAM" id="SSF111126">
    <property type="entry name" value="Ligand-binding domain in the NO signalling and Golgi transport"/>
    <property type="match status" value="1"/>
</dbReference>
<dbReference type="PANTHER" id="PTHR35090">
    <property type="entry name" value="DNA-DIRECTED RNA POLYMERASE SUBUNIT I"/>
    <property type="match status" value="1"/>
</dbReference>
<dbReference type="Gene3D" id="3.30.1380.20">
    <property type="entry name" value="Trafficking protein particle complex subunit 3"/>
    <property type="match status" value="1"/>
</dbReference>
<protein>
    <recommendedName>
        <fullName evidence="2">4-vinyl reductase 4VR domain-containing protein</fullName>
    </recommendedName>
</protein>
<proteinExistence type="predicted"/>